<dbReference type="InterPro" id="IPR014188">
    <property type="entry name" value="Acrylyl-CoA_reductase_AcuI"/>
</dbReference>
<dbReference type="SUPFAM" id="SSF51735">
    <property type="entry name" value="NAD(P)-binding Rossmann-fold domains"/>
    <property type="match status" value="1"/>
</dbReference>
<accession>A0ABW5U7I7</accession>
<dbReference type="Gene3D" id="3.90.180.10">
    <property type="entry name" value="Medium-chain alcohol dehydrogenases, catalytic domain"/>
    <property type="match status" value="1"/>
</dbReference>
<dbReference type="RefSeq" id="WP_066758210.1">
    <property type="nucleotide sequence ID" value="NZ_JBHUMB010000003.1"/>
</dbReference>
<dbReference type="InterPro" id="IPR013149">
    <property type="entry name" value="ADH-like_C"/>
</dbReference>
<dbReference type="Proteomes" id="UP001597418">
    <property type="component" value="Unassembled WGS sequence"/>
</dbReference>
<dbReference type="SMART" id="SM00829">
    <property type="entry name" value="PKS_ER"/>
    <property type="match status" value="1"/>
</dbReference>
<proteinExistence type="predicted"/>
<sequence length="330" mass="35720">MIERYRAIVVKQEQDRFVISIDNLHIADLPEDDLLIKVNYSSINYKDVLSTKGTKGITKNYPHVPGIDAIGEVVRSNSDLFELGDLVIVTGYDLGMNTWGGFGQYISVPAHWTVKLPENLTQREAAAYGTAGLTAGLCINEIINHVPTQGSILVNGCTGGVGSVAVSILSHLGFNVTSLSRRPDRDYLLNSLGANECQDSESFIQLHNSKPLSKAIYDAGIDVVGGHLLSAMLKSTKYGGIVTSCGNVGSAEISTSIFPFILRSVKLSGIDSVEPPVDSKARVWKLLAEKWKPSNLEELVSEISLNDLPQAIENFNSRIAGGRVVINHNL</sequence>
<dbReference type="SUPFAM" id="SSF50129">
    <property type="entry name" value="GroES-like"/>
    <property type="match status" value="1"/>
</dbReference>
<gene>
    <name evidence="2" type="ORF">ACFSQ6_00135</name>
</gene>
<dbReference type="CDD" id="cd05280">
    <property type="entry name" value="MDR_yhdh_yhfp"/>
    <property type="match status" value="1"/>
</dbReference>
<feature type="domain" description="Enoyl reductase (ER)" evidence="1">
    <location>
        <begin position="19"/>
        <end position="326"/>
    </location>
</feature>
<dbReference type="InterPro" id="IPR036291">
    <property type="entry name" value="NAD(P)-bd_dom_sf"/>
</dbReference>
<keyword evidence="3" id="KW-1185">Reference proteome</keyword>
<name>A0ABW5U7I7_9SPHI</name>
<dbReference type="Pfam" id="PF00107">
    <property type="entry name" value="ADH_zinc_N"/>
    <property type="match status" value="1"/>
</dbReference>
<dbReference type="NCBIfam" id="TIGR02823">
    <property type="entry name" value="oxido_YhdH"/>
    <property type="match status" value="1"/>
</dbReference>
<organism evidence="2 3">
    <name type="scientific">Sphingobacterium populi</name>
    <dbReference type="NCBI Taxonomy" id="1812824"/>
    <lineage>
        <taxon>Bacteria</taxon>
        <taxon>Pseudomonadati</taxon>
        <taxon>Bacteroidota</taxon>
        <taxon>Sphingobacteriia</taxon>
        <taxon>Sphingobacteriales</taxon>
        <taxon>Sphingobacteriaceae</taxon>
        <taxon>Sphingobacterium</taxon>
    </lineage>
</organism>
<evidence type="ECO:0000313" key="3">
    <source>
        <dbReference type="Proteomes" id="UP001597418"/>
    </source>
</evidence>
<dbReference type="InterPro" id="IPR011032">
    <property type="entry name" value="GroES-like_sf"/>
</dbReference>
<dbReference type="InterPro" id="IPR020843">
    <property type="entry name" value="ER"/>
</dbReference>
<protein>
    <submittedName>
        <fullName evidence="2">YhdH/YhfP family quinone oxidoreductase</fullName>
    </submittedName>
</protein>
<dbReference type="Pfam" id="PF08240">
    <property type="entry name" value="ADH_N"/>
    <property type="match status" value="1"/>
</dbReference>
<dbReference type="InterPro" id="IPR013154">
    <property type="entry name" value="ADH-like_N"/>
</dbReference>
<comment type="caution">
    <text evidence="2">The sequence shown here is derived from an EMBL/GenBank/DDBJ whole genome shotgun (WGS) entry which is preliminary data.</text>
</comment>
<dbReference type="EMBL" id="JBHUMB010000003">
    <property type="protein sequence ID" value="MFD2741794.1"/>
    <property type="molecule type" value="Genomic_DNA"/>
</dbReference>
<dbReference type="Gene3D" id="3.40.50.720">
    <property type="entry name" value="NAD(P)-binding Rossmann-like Domain"/>
    <property type="match status" value="1"/>
</dbReference>
<evidence type="ECO:0000259" key="1">
    <source>
        <dbReference type="SMART" id="SM00829"/>
    </source>
</evidence>
<dbReference type="PANTHER" id="PTHR43677:SF1">
    <property type="entry name" value="ACRYLYL-COA REDUCTASE ACUI-RELATED"/>
    <property type="match status" value="1"/>
</dbReference>
<dbReference type="PANTHER" id="PTHR43677">
    <property type="entry name" value="SHORT-CHAIN DEHYDROGENASE/REDUCTASE"/>
    <property type="match status" value="1"/>
</dbReference>
<dbReference type="InterPro" id="IPR051397">
    <property type="entry name" value="Zn-ADH-like_protein"/>
</dbReference>
<reference evidence="3" key="1">
    <citation type="journal article" date="2019" name="Int. J. Syst. Evol. Microbiol.">
        <title>The Global Catalogue of Microorganisms (GCM) 10K type strain sequencing project: providing services to taxonomists for standard genome sequencing and annotation.</title>
        <authorList>
            <consortium name="The Broad Institute Genomics Platform"/>
            <consortium name="The Broad Institute Genome Sequencing Center for Infectious Disease"/>
            <person name="Wu L."/>
            <person name="Ma J."/>
        </authorList>
    </citation>
    <scope>NUCLEOTIDE SEQUENCE [LARGE SCALE GENOMIC DNA]</scope>
    <source>
        <strain evidence="3">KCTC 42247</strain>
    </source>
</reference>
<evidence type="ECO:0000313" key="2">
    <source>
        <dbReference type="EMBL" id="MFD2741794.1"/>
    </source>
</evidence>